<gene>
    <name evidence="1" type="ORF">S01H1_33152</name>
</gene>
<feature type="non-terminal residue" evidence="1">
    <location>
        <position position="1"/>
    </location>
</feature>
<dbReference type="AlphaFoldDB" id="X0USY6"/>
<sequence length="35" mass="3915">AYRPFKLDKLPASTAGTTGAMIAREYDKEKAKEKK</sequence>
<comment type="caution">
    <text evidence="1">The sequence shown here is derived from an EMBL/GenBank/DDBJ whole genome shotgun (WGS) entry which is preliminary data.</text>
</comment>
<proteinExistence type="predicted"/>
<organism evidence="1">
    <name type="scientific">marine sediment metagenome</name>
    <dbReference type="NCBI Taxonomy" id="412755"/>
    <lineage>
        <taxon>unclassified sequences</taxon>
        <taxon>metagenomes</taxon>
        <taxon>ecological metagenomes</taxon>
    </lineage>
</organism>
<protein>
    <submittedName>
        <fullName evidence="1">Uncharacterized protein</fullName>
    </submittedName>
</protein>
<accession>X0USY6</accession>
<reference evidence="1" key="1">
    <citation type="journal article" date="2014" name="Front. Microbiol.">
        <title>High frequency of phylogenetically diverse reductive dehalogenase-homologous genes in deep subseafloor sedimentary metagenomes.</title>
        <authorList>
            <person name="Kawai M."/>
            <person name="Futagami T."/>
            <person name="Toyoda A."/>
            <person name="Takaki Y."/>
            <person name="Nishi S."/>
            <person name="Hori S."/>
            <person name="Arai W."/>
            <person name="Tsubouchi T."/>
            <person name="Morono Y."/>
            <person name="Uchiyama I."/>
            <person name="Ito T."/>
            <person name="Fujiyama A."/>
            <person name="Inagaki F."/>
            <person name="Takami H."/>
        </authorList>
    </citation>
    <scope>NUCLEOTIDE SEQUENCE</scope>
    <source>
        <strain evidence="1">Expedition CK06-06</strain>
    </source>
</reference>
<dbReference type="EMBL" id="BARS01020570">
    <property type="protein sequence ID" value="GAG08840.1"/>
    <property type="molecule type" value="Genomic_DNA"/>
</dbReference>
<evidence type="ECO:0000313" key="1">
    <source>
        <dbReference type="EMBL" id="GAG08840.1"/>
    </source>
</evidence>
<name>X0USY6_9ZZZZ</name>